<protein>
    <submittedName>
        <fullName evidence="13">Acyl transferase domain-containing protein</fullName>
    </submittedName>
</protein>
<dbReference type="Pfam" id="PF14765">
    <property type="entry name" value="PS-DH"/>
    <property type="match status" value="1"/>
</dbReference>
<dbReference type="PROSITE" id="PS52019">
    <property type="entry name" value="PKS_MFAS_DH"/>
    <property type="match status" value="1"/>
</dbReference>
<evidence type="ECO:0000256" key="5">
    <source>
        <dbReference type="ARBA" id="ARBA00022679"/>
    </source>
</evidence>
<evidence type="ECO:0000256" key="7">
    <source>
        <dbReference type="ARBA" id="ARBA00054155"/>
    </source>
</evidence>
<dbReference type="InterPro" id="IPR014043">
    <property type="entry name" value="Acyl_transferase_dom"/>
</dbReference>
<dbReference type="SMART" id="SM00822">
    <property type="entry name" value="PKS_KR"/>
    <property type="match status" value="1"/>
</dbReference>
<dbReference type="InterPro" id="IPR014030">
    <property type="entry name" value="Ketoacyl_synth_N"/>
</dbReference>
<dbReference type="InterPro" id="IPR049552">
    <property type="entry name" value="PKS_DH_N"/>
</dbReference>
<dbReference type="FunFam" id="3.40.366.10:FF:000002">
    <property type="entry name" value="Probable polyketide synthase 2"/>
    <property type="match status" value="1"/>
</dbReference>
<proteinExistence type="inferred from homology"/>
<keyword evidence="6" id="KW-0511">Multifunctional enzyme</keyword>
<evidence type="ECO:0000259" key="10">
    <source>
        <dbReference type="PROSITE" id="PS50075"/>
    </source>
</evidence>
<keyword evidence="3" id="KW-0596">Phosphopantetheine</keyword>
<evidence type="ECO:0000256" key="2">
    <source>
        <dbReference type="ARBA" id="ARBA00006484"/>
    </source>
</evidence>
<dbReference type="GO" id="GO:0006633">
    <property type="term" value="P:fatty acid biosynthetic process"/>
    <property type="evidence" value="ECO:0007669"/>
    <property type="project" value="UniProtKB-UniPathway"/>
</dbReference>
<evidence type="ECO:0000256" key="3">
    <source>
        <dbReference type="ARBA" id="ARBA00022450"/>
    </source>
</evidence>
<dbReference type="PROSITE" id="PS00606">
    <property type="entry name" value="KS3_1"/>
    <property type="match status" value="1"/>
</dbReference>
<dbReference type="PROSITE" id="PS50075">
    <property type="entry name" value="CARRIER"/>
    <property type="match status" value="1"/>
</dbReference>
<dbReference type="SUPFAM" id="SSF52151">
    <property type="entry name" value="FabD/lysophospholipase-like"/>
    <property type="match status" value="1"/>
</dbReference>
<dbReference type="InterPro" id="IPR049551">
    <property type="entry name" value="PKS_DH_C"/>
</dbReference>
<evidence type="ECO:0000259" key="12">
    <source>
        <dbReference type="PROSITE" id="PS52019"/>
    </source>
</evidence>
<dbReference type="InterPro" id="IPR057326">
    <property type="entry name" value="KR_dom"/>
</dbReference>
<dbReference type="PANTHER" id="PTHR43775:SF37">
    <property type="entry name" value="SI:DKEY-61P9.11"/>
    <property type="match status" value="1"/>
</dbReference>
<evidence type="ECO:0000256" key="1">
    <source>
        <dbReference type="ARBA" id="ARBA00005194"/>
    </source>
</evidence>
<dbReference type="SMART" id="SM00829">
    <property type="entry name" value="PKS_ER"/>
    <property type="match status" value="1"/>
</dbReference>
<feature type="domain" description="Ketosynthase family 3 (KS3)" evidence="11">
    <location>
        <begin position="6"/>
        <end position="435"/>
    </location>
</feature>
<dbReference type="Pfam" id="PF13602">
    <property type="entry name" value="ADH_zinc_N_2"/>
    <property type="match status" value="1"/>
</dbReference>
<dbReference type="InterPro" id="IPR036736">
    <property type="entry name" value="ACP-like_sf"/>
</dbReference>
<dbReference type="Gene3D" id="3.40.50.720">
    <property type="entry name" value="NAD(P)-binding Rossmann-like Domain"/>
    <property type="match status" value="3"/>
</dbReference>
<dbReference type="SUPFAM" id="SSF51735">
    <property type="entry name" value="NAD(P)-binding Rossmann-fold domains"/>
    <property type="match status" value="3"/>
</dbReference>
<dbReference type="PANTHER" id="PTHR43775">
    <property type="entry name" value="FATTY ACID SYNTHASE"/>
    <property type="match status" value="1"/>
</dbReference>
<dbReference type="SUPFAM" id="SSF53901">
    <property type="entry name" value="Thiolase-like"/>
    <property type="match status" value="1"/>
</dbReference>
<dbReference type="InterPro" id="IPR013154">
    <property type="entry name" value="ADH-like_N"/>
</dbReference>
<dbReference type="InterPro" id="IPR016039">
    <property type="entry name" value="Thiolase-like"/>
</dbReference>
<comment type="similarity">
    <text evidence="2">Belongs to the short-chain dehydrogenases/reductases (SDR) family.</text>
</comment>
<dbReference type="Pfam" id="PF08240">
    <property type="entry name" value="ADH_N"/>
    <property type="match status" value="1"/>
</dbReference>
<keyword evidence="4" id="KW-0597">Phosphoprotein</keyword>
<comment type="pathway">
    <text evidence="1">Lipid metabolism; fatty acid biosynthesis.</text>
</comment>
<dbReference type="UniPathway" id="UPA00094"/>
<dbReference type="SMART" id="SM00827">
    <property type="entry name" value="PKS_AT"/>
    <property type="match status" value="1"/>
</dbReference>
<dbReference type="EMBL" id="CAADFF010000044">
    <property type="protein sequence ID" value="VFJ93327.1"/>
    <property type="molecule type" value="Genomic_DNA"/>
</dbReference>
<reference evidence="13" key="1">
    <citation type="submission" date="2019-02" db="EMBL/GenBank/DDBJ databases">
        <authorList>
            <person name="Gruber-Vodicka R. H."/>
            <person name="Seah K. B. B."/>
        </authorList>
    </citation>
    <scope>NUCLEOTIDE SEQUENCE</scope>
    <source>
        <strain evidence="13">BECK_M7</strain>
    </source>
</reference>
<evidence type="ECO:0000313" key="13">
    <source>
        <dbReference type="EMBL" id="VFJ93327.1"/>
    </source>
</evidence>
<dbReference type="InterPro" id="IPR042104">
    <property type="entry name" value="PKS_dehydratase_sf"/>
</dbReference>
<dbReference type="GO" id="GO:0031177">
    <property type="term" value="F:phosphopantetheine binding"/>
    <property type="evidence" value="ECO:0007669"/>
    <property type="project" value="InterPro"/>
</dbReference>
<dbReference type="InterPro" id="IPR020841">
    <property type="entry name" value="PKS_Beta-ketoAc_synthase_dom"/>
</dbReference>
<dbReference type="SMART" id="SM00823">
    <property type="entry name" value="PKS_PP"/>
    <property type="match status" value="1"/>
</dbReference>
<dbReference type="Gene3D" id="3.90.180.10">
    <property type="entry name" value="Medium-chain alcohol dehydrogenases, catalytic domain"/>
    <property type="match status" value="1"/>
</dbReference>
<feature type="active site" description="Proton acceptor; for dehydratase activity" evidence="8">
    <location>
        <position position="968"/>
    </location>
</feature>
<feature type="active site" description="Proton donor; for dehydratase activity" evidence="8">
    <location>
        <position position="1161"/>
    </location>
</feature>
<evidence type="ECO:0000256" key="6">
    <source>
        <dbReference type="ARBA" id="ARBA00023268"/>
    </source>
</evidence>
<dbReference type="SUPFAM" id="SSF47336">
    <property type="entry name" value="ACP-like"/>
    <property type="match status" value="1"/>
</dbReference>
<dbReference type="InterPro" id="IPR050091">
    <property type="entry name" value="PKS_NRPS_Biosynth_Enz"/>
</dbReference>
<dbReference type="Gene3D" id="3.10.129.110">
    <property type="entry name" value="Polyketide synthase dehydratase"/>
    <property type="match status" value="1"/>
</dbReference>
<organism evidence="13">
    <name type="scientific">Candidatus Kentrum sp. LFY</name>
    <dbReference type="NCBI Taxonomy" id="2126342"/>
    <lineage>
        <taxon>Bacteria</taxon>
        <taxon>Pseudomonadati</taxon>
        <taxon>Pseudomonadota</taxon>
        <taxon>Gammaproteobacteria</taxon>
        <taxon>Candidatus Kentrum</taxon>
    </lineage>
</organism>
<dbReference type="Gene3D" id="3.30.70.3290">
    <property type="match status" value="1"/>
</dbReference>
<dbReference type="InterPro" id="IPR020806">
    <property type="entry name" value="PKS_PP-bd"/>
</dbReference>
<dbReference type="PROSITE" id="PS52004">
    <property type="entry name" value="KS3_2"/>
    <property type="match status" value="1"/>
</dbReference>
<dbReference type="SUPFAM" id="SSF55048">
    <property type="entry name" value="Probable ACP-binding domain of malonyl-CoA ACP transacylase"/>
    <property type="match status" value="1"/>
</dbReference>
<dbReference type="SUPFAM" id="SSF50129">
    <property type="entry name" value="GroES-like"/>
    <property type="match status" value="1"/>
</dbReference>
<gene>
    <name evidence="13" type="ORF">BECKLFY1418B_GA0070995_104416</name>
</gene>
<dbReference type="Gene3D" id="3.40.366.10">
    <property type="entry name" value="Malonyl-Coenzyme A Acyl Carrier Protein, domain 2"/>
    <property type="match status" value="1"/>
</dbReference>
<dbReference type="FunFam" id="3.40.50.720:FF:000209">
    <property type="entry name" value="Polyketide synthase Pks12"/>
    <property type="match status" value="1"/>
</dbReference>
<dbReference type="GO" id="GO:0004315">
    <property type="term" value="F:3-oxoacyl-[acyl-carrier-protein] synthase activity"/>
    <property type="evidence" value="ECO:0007669"/>
    <property type="project" value="InterPro"/>
</dbReference>
<dbReference type="InterPro" id="IPR013968">
    <property type="entry name" value="PKS_KR"/>
</dbReference>
<sequence length="2241" mass="242793">MESARTEPIAIIGMGCRFPQANNPDAYWELLQGGIDAITEVPSERWDIDEFFDPDPDVPGKIYTRHGGFLSNIDGFDSGFFGISPREAVDLDPQQRLLLEVAWEALEDAGQSPQGLKNAAVGVFVGVSQMDYGVWQLSSHPEAVSAYSVTGTGLAFTAGRLAHALGLQGPALATDTACSSSLTAVHLACRSLQTAECRLALAGGVNLNLMPETTAFCSRAHALSPDGRCKTFDAGANGFVRSEGCGIVVLKRLSDAIADQDNILAVIRGSAINHDGPSSGFTVPNQRAQEKLLHRALQNARVAPSEVSYIEAHGTGTSLGDPIEVGALDTVFAESHSSDSPLTIASVKTNIGHLEAAAGIAGLMKIVLSLQHEEIPPHLHFQTPNPHIDWANLPFRVPVERQPWPRGRKSDRERRIAGVSSFGMSGTNAHVVVEEAPPVACWDEPANPNETVSIPDSVGIRPSSQPMTFTERPFHLLTLSAKSDEALRELAGNYATWFVSHPEVPLTDICFTANTGRSHFEHRLALVTESEKARERLRTGGYMVGTASRERPGIAFLFTGQGSQYRGMGRQLYETAPLFRQTLDRCDAILRPLDVPLLDLLYPNTEKSASQFPPDPLNRTIYTQPALFSLEYALATLWRSLGVKPDVVMGHSVGEYVAACVAGAFDLESGLKLIAARGRLMQTLCKTGDMLALPLDEDKTREIIAPFGAEISIAAINGPKSVVVSGAHRAMERLSAKLADRGIEARPLSVSHAFHSSLMEPMLAEFHEVAQSITYARPRIPLCSNVTGAVATHEITSAAYWVRHVRMPVRFAAGIEALHAEGITTFLEIGPKPTLLGMARQCLPDIPNHPDAPDHNARTWLPSLRKGREDWRQMLSSLGQWYVQGGAVDWAGFDSAKDDIPPPRKVQLPTYPFQRERYWIDEARLTRRTAGDPPGHPLLGRRLQLAGTENIHFESEIDLAMISWLADHRVFDVVVFPATGYLEMALAAAADVFHGADNPGVRHTPLRIRDVAFEQALILPQEETNTMQLVLFPENSGYRFQISTLGERSQWTPHATGQLVIDGGGVEQPGVEQPEAVDLARLRSRCPNEIPVSEHYQFCREQGPDYGPGFQGVKQLFRGDGMALGRIELPNPLAVATTMENICGTEAKGIENYRLHPVLMDAALQVVMALLEASDDTYLLVGIEELRVYRPGGDRFWSLVRITDSSPKAPTAKALTCDASLFDDSGVPVAEIKGLAMGCVAHETIQRYFKKQSDDLYEIVWRQHRLETASLMAHENTGIWLIFADGSGVGNSLAERLAEVGNTCTLVYADTANLGWAKSPNPSPWAVPIGEETGTAPGSTSPDSISHDNRPAFIHPTENARHLDPVDPAAFHRLFTEVSGEGTPPLRGIVHLWSLDAPDASELTAKTLTGAQRLGCGSVLHLLQAQIEQGKVAKLWLVTRNAVDVEQGQEALAVAQSPLWGMGKVIAMEHPQLHCARVDLDPKSDMGTNAASLFEEIRSETQEDQVSLRDNVRYVARLVHYGRERAAGRLDVPREGPCQLQITTPGTLDNLVLAPVRRRSPTAGEVEIQVRASGLNFRDVLNALGMYPGDPGPLGSECAGEIVAIGEGVAGFRKGDSVIAMAPGSFSGYVTVDAAMVAPKPEGLDFEAAATIPVVFLTAYYALHRLANIKIGDRVLIHAAAGGVGQAAMQLARLAGAEVFATASPAKWKFLESLGVTHIMNSRTLDFAERIMEITRGQGVDIVLNSLTSEGFIEKSLSVLRNDGRFLEIAKVDVWKPEEVARSRPDVSYSLIDLAQKQPTSIRAMLGELMGLFETGGLKPLTHRTFPLVEAIGAFRHMQQARHIGKIILTPPLEADTETSTPIRSDCAYLITGGLGALGMTVARWMVDEGARHLVLAGRRGPSHEAQAVIARLKASGAEVLVIGVDVSDEAQVARLLEEIAEKMPPLAGVIHAAGVIDDGVLVQQDVACFDKVMAPKVAGGWILHTLTQDQPLDFFVCFSSMASLLGSSGQGNYAAANAFLDTLAEHRKNLGLPGLSIHWGAWAKVGLAAEMDSRQQKRLAAMGIEAIDPDRGTSVLGALVGQTEVARIGVCPMNWSRYLKQFPTVPGFLSESARCASPVADSMPIERRLAQATEEEYEDMLTAFLRDEFASALGMASARLDVQQPLNTMGLDSLMVVEMKNRMRSELDVEISMAELVGGASVFDLVREIKTQLGTHAGIALPSPTNASTPISRREMLARL</sequence>
<dbReference type="InterPro" id="IPR036291">
    <property type="entry name" value="NAD(P)-bd_dom_sf"/>
</dbReference>
<dbReference type="InterPro" id="IPR002364">
    <property type="entry name" value="Quin_OxRdtase/zeta-crystal_CS"/>
</dbReference>
<dbReference type="SMART" id="SM00826">
    <property type="entry name" value="PKS_DH"/>
    <property type="match status" value="1"/>
</dbReference>
<dbReference type="GO" id="GO:0004312">
    <property type="term" value="F:fatty acid synthase activity"/>
    <property type="evidence" value="ECO:0007669"/>
    <property type="project" value="TreeGrafter"/>
</dbReference>
<dbReference type="Pfam" id="PF00109">
    <property type="entry name" value="ketoacyl-synt"/>
    <property type="match status" value="1"/>
</dbReference>
<feature type="domain" description="PKS/mFAS DH" evidence="12">
    <location>
        <begin position="936"/>
        <end position="1246"/>
    </location>
</feature>
<dbReference type="InterPro" id="IPR009081">
    <property type="entry name" value="PP-bd_ACP"/>
</dbReference>
<evidence type="ECO:0000256" key="8">
    <source>
        <dbReference type="PROSITE-ProRule" id="PRU01363"/>
    </source>
</evidence>
<comment type="function">
    <text evidence="7">Involved in production of the polyketide antibiotic thailandamide.</text>
</comment>
<feature type="domain" description="Carrier" evidence="10">
    <location>
        <begin position="2137"/>
        <end position="2214"/>
    </location>
</feature>
<dbReference type="InterPro" id="IPR020807">
    <property type="entry name" value="PKS_DH"/>
</dbReference>
<dbReference type="InterPro" id="IPR014031">
    <property type="entry name" value="Ketoacyl_synth_C"/>
</dbReference>
<dbReference type="Pfam" id="PF02801">
    <property type="entry name" value="Ketoacyl-synt_C"/>
    <property type="match status" value="1"/>
</dbReference>
<feature type="region of interest" description="Disordered" evidence="9">
    <location>
        <begin position="1326"/>
        <end position="1346"/>
    </location>
</feature>
<dbReference type="InterPro" id="IPR020843">
    <property type="entry name" value="ER"/>
</dbReference>
<dbReference type="CDD" id="cd08955">
    <property type="entry name" value="KR_2_FAS_SDR_x"/>
    <property type="match status" value="1"/>
</dbReference>
<dbReference type="Gene3D" id="3.40.47.10">
    <property type="match status" value="1"/>
</dbReference>
<dbReference type="Pfam" id="PF00698">
    <property type="entry name" value="Acyl_transf_1"/>
    <property type="match status" value="1"/>
</dbReference>
<dbReference type="Pfam" id="PF21089">
    <property type="entry name" value="PKS_DH_N"/>
    <property type="match status" value="1"/>
</dbReference>
<dbReference type="Pfam" id="PF00550">
    <property type="entry name" value="PP-binding"/>
    <property type="match status" value="1"/>
</dbReference>
<dbReference type="InterPro" id="IPR016036">
    <property type="entry name" value="Malonyl_transacylase_ACP-bd"/>
</dbReference>
<dbReference type="Gene3D" id="1.10.1200.10">
    <property type="entry name" value="ACP-like"/>
    <property type="match status" value="1"/>
</dbReference>
<keyword evidence="5 13" id="KW-0808">Transferase</keyword>
<evidence type="ECO:0000259" key="11">
    <source>
        <dbReference type="PROSITE" id="PS52004"/>
    </source>
</evidence>
<dbReference type="InterPro" id="IPR011032">
    <property type="entry name" value="GroES-like_sf"/>
</dbReference>
<dbReference type="FunFam" id="3.40.47.10:FF:000019">
    <property type="entry name" value="Polyketide synthase type I"/>
    <property type="match status" value="1"/>
</dbReference>
<dbReference type="Pfam" id="PF22621">
    <property type="entry name" value="CurL-like_PKS_C"/>
    <property type="match status" value="1"/>
</dbReference>
<dbReference type="InterPro" id="IPR018201">
    <property type="entry name" value="Ketoacyl_synth_AS"/>
</dbReference>
<name>A0A450ULC9_9GAMM</name>
<dbReference type="GO" id="GO:0016491">
    <property type="term" value="F:oxidoreductase activity"/>
    <property type="evidence" value="ECO:0007669"/>
    <property type="project" value="InterPro"/>
</dbReference>
<dbReference type="InterPro" id="IPR016035">
    <property type="entry name" value="Acyl_Trfase/lysoPLipase"/>
</dbReference>
<dbReference type="CDD" id="cd00833">
    <property type="entry name" value="PKS"/>
    <property type="match status" value="1"/>
</dbReference>
<dbReference type="PROSITE" id="PS01162">
    <property type="entry name" value="QOR_ZETA_CRYSTAL"/>
    <property type="match status" value="1"/>
</dbReference>
<accession>A0A450ULC9</accession>
<dbReference type="InterPro" id="IPR049900">
    <property type="entry name" value="PKS_mFAS_DH"/>
</dbReference>
<evidence type="ECO:0000256" key="4">
    <source>
        <dbReference type="ARBA" id="ARBA00022553"/>
    </source>
</evidence>
<evidence type="ECO:0000256" key="9">
    <source>
        <dbReference type="SAM" id="MobiDB-lite"/>
    </source>
</evidence>
<feature type="region of interest" description="C-terminal hotdog fold" evidence="8">
    <location>
        <begin position="1087"/>
        <end position="1246"/>
    </location>
</feature>
<dbReference type="CDD" id="cd05195">
    <property type="entry name" value="enoyl_red"/>
    <property type="match status" value="1"/>
</dbReference>
<dbReference type="GO" id="GO:0008270">
    <property type="term" value="F:zinc ion binding"/>
    <property type="evidence" value="ECO:0007669"/>
    <property type="project" value="InterPro"/>
</dbReference>
<dbReference type="InterPro" id="IPR001227">
    <property type="entry name" value="Ac_transferase_dom_sf"/>
</dbReference>
<dbReference type="SMART" id="SM00825">
    <property type="entry name" value="PKS_KS"/>
    <property type="match status" value="1"/>
</dbReference>
<feature type="region of interest" description="N-terminal hotdog fold" evidence="8">
    <location>
        <begin position="936"/>
        <end position="1066"/>
    </location>
</feature>
<dbReference type="Pfam" id="PF08659">
    <property type="entry name" value="KR"/>
    <property type="match status" value="1"/>
</dbReference>